<gene>
    <name evidence="1" type="ORF">S12H4_42420</name>
</gene>
<organism evidence="1">
    <name type="scientific">marine sediment metagenome</name>
    <dbReference type="NCBI Taxonomy" id="412755"/>
    <lineage>
        <taxon>unclassified sequences</taxon>
        <taxon>metagenomes</taxon>
        <taxon>ecological metagenomes</taxon>
    </lineage>
</organism>
<dbReference type="EMBL" id="BARW01025955">
    <property type="protein sequence ID" value="GAJ14181.1"/>
    <property type="molecule type" value="Genomic_DNA"/>
</dbReference>
<sequence>MAVSLHETCQEYFRRRLSEGWRCISLEGYNAVLLSPDGIRREIDLRNDVETLRPNAPGDETAIALQFPDSTFHWDKVDEASPDDASTYVYGNPLFDFQRDLYALPASSGSGVINKITVHFRGKEDAATLGVIRASIKSDSTVTDGDTHGFASGRDWESFSQEWATNPADDEAWEWADIDALQIGTRPPRGKGRIQA</sequence>
<name>X1VH94_9ZZZZ</name>
<proteinExistence type="predicted"/>
<comment type="caution">
    <text evidence="1">The sequence shown here is derived from an EMBL/GenBank/DDBJ whole genome shotgun (WGS) entry which is preliminary data.</text>
</comment>
<protein>
    <submittedName>
        <fullName evidence="1">Uncharacterized protein</fullName>
    </submittedName>
</protein>
<feature type="non-terminal residue" evidence="1">
    <location>
        <position position="196"/>
    </location>
</feature>
<evidence type="ECO:0000313" key="1">
    <source>
        <dbReference type="EMBL" id="GAJ14181.1"/>
    </source>
</evidence>
<dbReference type="AlphaFoldDB" id="X1VH94"/>
<accession>X1VH94</accession>
<reference evidence="1" key="1">
    <citation type="journal article" date="2014" name="Front. Microbiol.">
        <title>High frequency of phylogenetically diverse reductive dehalogenase-homologous genes in deep subseafloor sedimentary metagenomes.</title>
        <authorList>
            <person name="Kawai M."/>
            <person name="Futagami T."/>
            <person name="Toyoda A."/>
            <person name="Takaki Y."/>
            <person name="Nishi S."/>
            <person name="Hori S."/>
            <person name="Arai W."/>
            <person name="Tsubouchi T."/>
            <person name="Morono Y."/>
            <person name="Uchiyama I."/>
            <person name="Ito T."/>
            <person name="Fujiyama A."/>
            <person name="Inagaki F."/>
            <person name="Takami H."/>
        </authorList>
    </citation>
    <scope>NUCLEOTIDE SEQUENCE</scope>
    <source>
        <strain evidence="1">Expedition CK06-06</strain>
    </source>
</reference>